<dbReference type="EMBL" id="KI925459">
    <property type="protein sequence ID" value="ETW80557.1"/>
    <property type="molecule type" value="Genomic_DNA"/>
</dbReference>
<feature type="active site" description="Proton acceptor" evidence="18">
    <location>
        <position position="1249"/>
    </location>
</feature>
<evidence type="ECO:0000256" key="10">
    <source>
        <dbReference type="ARBA" id="ARBA00023002"/>
    </source>
</evidence>
<feature type="binding site" evidence="20">
    <location>
        <position position="1061"/>
    </location>
    <ligand>
        <name>Mo-molybdopterin</name>
        <dbReference type="ChEBI" id="CHEBI:71302"/>
    </ligand>
    <ligandPart>
        <name>Mo</name>
        <dbReference type="ChEBI" id="CHEBI:28685"/>
    </ligandPart>
</feature>
<dbReference type="InterPro" id="IPR046867">
    <property type="entry name" value="AldOxase/xan_DH_MoCoBD2"/>
</dbReference>
<evidence type="ECO:0000256" key="12">
    <source>
        <dbReference type="ARBA" id="ARBA00023014"/>
    </source>
</evidence>
<feature type="binding site" evidence="19">
    <location>
        <begin position="324"/>
        <end position="328"/>
    </location>
    <ligand>
        <name>FAD</name>
        <dbReference type="ChEBI" id="CHEBI:57692"/>
    </ligand>
</feature>
<dbReference type="InterPro" id="IPR008274">
    <property type="entry name" value="AldOxase/xan_DH_MoCoBD1"/>
</dbReference>
<dbReference type="Gene3D" id="3.30.365.10">
    <property type="entry name" value="Aldehyde oxidase/xanthine dehydrogenase, molybdopterin binding domain"/>
    <property type="match status" value="4"/>
</dbReference>
<name>W4K415_HETIT</name>
<dbReference type="InterPro" id="IPR001041">
    <property type="entry name" value="2Fe-2S_ferredoxin-type"/>
</dbReference>
<keyword evidence="14" id="KW-0576">Peroxisome</keyword>
<dbReference type="InterPro" id="IPR016167">
    <property type="entry name" value="FAD-bd_PCMH_sub1"/>
</dbReference>
<dbReference type="GO" id="GO:0005777">
    <property type="term" value="C:peroxisome"/>
    <property type="evidence" value="ECO:0007669"/>
    <property type="project" value="UniProtKB-SubCell"/>
</dbReference>
<dbReference type="FunFam" id="3.30.365.10:FF:000002">
    <property type="entry name" value="Xanthine dehydrogenase oxidase"/>
    <property type="match status" value="1"/>
</dbReference>
<evidence type="ECO:0000256" key="4">
    <source>
        <dbReference type="ARBA" id="ARBA00013123"/>
    </source>
</evidence>
<dbReference type="Pfam" id="PF01799">
    <property type="entry name" value="Fer2_2"/>
    <property type="match status" value="1"/>
</dbReference>
<evidence type="ECO:0000256" key="2">
    <source>
        <dbReference type="ARBA" id="ARBA00004275"/>
    </source>
</evidence>
<feature type="binding site" evidence="19">
    <location>
        <position position="408"/>
    </location>
    <ligand>
        <name>FAD</name>
        <dbReference type="ChEBI" id="CHEBI:57692"/>
    </ligand>
</feature>
<dbReference type="PROSITE" id="PS00197">
    <property type="entry name" value="2FE2S_FER_1"/>
    <property type="match status" value="1"/>
</dbReference>
<dbReference type="SMART" id="SM01092">
    <property type="entry name" value="CO_deh_flav_C"/>
    <property type="match status" value="1"/>
</dbReference>
<keyword evidence="10" id="KW-0560">Oxidoreductase</keyword>
<dbReference type="InterPro" id="IPR016208">
    <property type="entry name" value="Ald_Oxase/xanthine_DH-like"/>
</dbReference>
<organism evidence="23 24">
    <name type="scientific">Heterobasidion irregulare (strain TC 32-1)</name>
    <dbReference type="NCBI Taxonomy" id="747525"/>
    <lineage>
        <taxon>Eukaryota</taxon>
        <taxon>Fungi</taxon>
        <taxon>Dikarya</taxon>
        <taxon>Basidiomycota</taxon>
        <taxon>Agaricomycotina</taxon>
        <taxon>Agaricomycetes</taxon>
        <taxon>Russulales</taxon>
        <taxon>Bondarzewiaceae</taxon>
        <taxon>Heterobasidion</taxon>
        <taxon>Heterobasidion annosum species complex</taxon>
    </lineage>
</organism>
<evidence type="ECO:0000256" key="18">
    <source>
        <dbReference type="PIRSR" id="PIRSR000127-1"/>
    </source>
</evidence>
<dbReference type="SMART" id="SM01008">
    <property type="entry name" value="Ald_Xan_dh_C"/>
    <property type="match status" value="1"/>
</dbReference>
<dbReference type="FunFam" id="3.30.43.10:FF:000001">
    <property type="entry name" value="Xanthine dehydrogenase/oxidase"/>
    <property type="match status" value="1"/>
</dbReference>
<dbReference type="InterPro" id="IPR036856">
    <property type="entry name" value="Ald_Oxase/Xan_DH_a/b_sf"/>
</dbReference>
<dbReference type="FunFam" id="3.30.465.10:FF:000004">
    <property type="entry name" value="Xanthine dehydrogenase/oxidase"/>
    <property type="match status" value="1"/>
</dbReference>
<dbReference type="FunFam" id="3.30.365.10:FF:000003">
    <property type="entry name" value="Aldehyde oxidase 1"/>
    <property type="match status" value="1"/>
</dbReference>
<feature type="binding site" evidence="19">
    <location>
        <position position="784"/>
    </location>
    <ligand>
        <name>substrate</name>
    </ligand>
</feature>
<feature type="binding site" evidence="20">
    <location>
        <position position="780"/>
    </location>
    <ligand>
        <name>Mo-molybdopterin</name>
        <dbReference type="ChEBI" id="CHEBI:71302"/>
    </ligand>
    <ligandPart>
        <name>Mo</name>
        <dbReference type="ChEBI" id="CHEBI:28685"/>
    </ligandPart>
</feature>
<dbReference type="Pfam" id="PF00941">
    <property type="entry name" value="FAD_binding_5"/>
    <property type="match status" value="1"/>
</dbReference>
<keyword evidence="9 19" id="KW-0274">FAD</keyword>
<dbReference type="Proteomes" id="UP000030671">
    <property type="component" value="Unassembled WGS sequence"/>
</dbReference>
<feature type="binding site" evidence="20">
    <location>
        <position position="749"/>
    </location>
    <ligand>
        <name>Mo-molybdopterin</name>
        <dbReference type="ChEBI" id="CHEBI:71302"/>
    </ligand>
    <ligandPart>
        <name>Mo</name>
        <dbReference type="ChEBI" id="CHEBI:28685"/>
    </ligandPart>
</feature>
<dbReference type="InterPro" id="IPR002346">
    <property type="entry name" value="Mopterin_DH_FAD-bd"/>
</dbReference>
<dbReference type="InParanoid" id="W4K415"/>
<dbReference type="RefSeq" id="XP_009547290.1">
    <property type="nucleotide sequence ID" value="XM_009548995.1"/>
</dbReference>
<feature type="binding site" evidence="20">
    <location>
        <position position="156"/>
    </location>
    <ligand>
        <name>[2Fe-2S] cluster</name>
        <dbReference type="ChEBI" id="CHEBI:190135"/>
        <label>2</label>
    </ligand>
</feature>
<keyword evidence="12 20" id="KW-0411">Iron-sulfur</keyword>
<dbReference type="FunFam" id="3.10.20.30:FF:000012">
    <property type="entry name" value="Xanthine dehydrogenase/oxidase"/>
    <property type="match status" value="1"/>
</dbReference>
<feature type="binding site" evidence="19">
    <location>
        <begin position="231"/>
        <end position="238"/>
    </location>
    <ligand>
        <name>FAD</name>
        <dbReference type="ChEBI" id="CHEBI:57692"/>
    </ligand>
</feature>
<dbReference type="SUPFAM" id="SSF47741">
    <property type="entry name" value="CO dehydrogenase ISP C-domain like"/>
    <property type="match status" value="1"/>
</dbReference>
<evidence type="ECO:0000256" key="1">
    <source>
        <dbReference type="ARBA" id="ARBA00001974"/>
    </source>
</evidence>
<dbReference type="InterPro" id="IPR000674">
    <property type="entry name" value="Ald_Oxase/Xan_DH_a/b"/>
</dbReference>
<dbReference type="SUPFAM" id="SSF56176">
    <property type="entry name" value="FAD-binding/transporter-associated domain-like"/>
    <property type="match status" value="1"/>
</dbReference>
<dbReference type="Pfam" id="PF02738">
    <property type="entry name" value="MoCoBD_1"/>
    <property type="match status" value="1"/>
</dbReference>
<feature type="binding site" evidence="19">
    <location>
        <position position="862"/>
    </location>
    <ligand>
        <name>substrate</name>
    </ligand>
</feature>
<feature type="binding site" evidence="20">
    <location>
        <position position="158"/>
    </location>
    <ligand>
        <name>[2Fe-2S] cluster</name>
        <dbReference type="ChEBI" id="CHEBI:190135"/>
        <label>2</label>
    </ligand>
</feature>
<comment type="catalytic activity">
    <reaction evidence="16">
        <text>xanthine + NAD(+) + H2O = urate + NADH + H(+)</text>
        <dbReference type="Rhea" id="RHEA:16669"/>
        <dbReference type="ChEBI" id="CHEBI:15377"/>
        <dbReference type="ChEBI" id="CHEBI:15378"/>
        <dbReference type="ChEBI" id="CHEBI:17712"/>
        <dbReference type="ChEBI" id="CHEBI:17775"/>
        <dbReference type="ChEBI" id="CHEBI:57540"/>
        <dbReference type="ChEBI" id="CHEBI:57945"/>
        <dbReference type="EC" id="1.17.1.4"/>
    </reaction>
</comment>
<feature type="binding site" evidence="19">
    <location>
        <position position="337"/>
    </location>
    <ligand>
        <name>FAD</name>
        <dbReference type="ChEBI" id="CHEBI:57692"/>
    </ligand>
</feature>
<dbReference type="InterPro" id="IPR037165">
    <property type="entry name" value="AldOxase/xan_DH_Mopterin-bd_sf"/>
</dbReference>
<reference evidence="23 24" key="1">
    <citation type="journal article" date="2012" name="New Phytol.">
        <title>Insight into trade-off between wood decay and parasitism from the genome of a fungal forest pathogen.</title>
        <authorList>
            <person name="Olson A."/>
            <person name="Aerts A."/>
            <person name="Asiegbu F."/>
            <person name="Belbahri L."/>
            <person name="Bouzid O."/>
            <person name="Broberg A."/>
            <person name="Canback B."/>
            <person name="Coutinho P.M."/>
            <person name="Cullen D."/>
            <person name="Dalman K."/>
            <person name="Deflorio G."/>
            <person name="van Diepen L.T."/>
            <person name="Dunand C."/>
            <person name="Duplessis S."/>
            <person name="Durling M."/>
            <person name="Gonthier P."/>
            <person name="Grimwood J."/>
            <person name="Fossdal C.G."/>
            <person name="Hansson D."/>
            <person name="Henrissat B."/>
            <person name="Hietala A."/>
            <person name="Himmelstrand K."/>
            <person name="Hoffmeister D."/>
            <person name="Hogberg N."/>
            <person name="James T.Y."/>
            <person name="Karlsson M."/>
            <person name="Kohler A."/>
            <person name="Kues U."/>
            <person name="Lee Y.H."/>
            <person name="Lin Y.C."/>
            <person name="Lind M."/>
            <person name="Lindquist E."/>
            <person name="Lombard V."/>
            <person name="Lucas S."/>
            <person name="Lunden K."/>
            <person name="Morin E."/>
            <person name="Murat C."/>
            <person name="Park J."/>
            <person name="Raffaello T."/>
            <person name="Rouze P."/>
            <person name="Salamov A."/>
            <person name="Schmutz J."/>
            <person name="Solheim H."/>
            <person name="Stahlberg J."/>
            <person name="Velez H."/>
            <person name="de Vries R.P."/>
            <person name="Wiebenga A."/>
            <person name="Woodward S."/>
            <person name="Yakovlev I."/>
            <person name="Garbelotto M."/>
            <person name="Martin F."/>
            <person name="Grigoriev I.V."/>
            <person name="Stenlid J."/>
        </authorList>
    </citation>
    <scope>NUCLEOTIDE SEQUENCE [LARGE SCALE GENOMIC DNA]</scope>
    <source>
        <strain evidence="23 24">TC 32-1</strain>
    </source>
</reference>
<keyword evidence="24" id="KW-1185">Reference proteome</keyword>
<dbReference type="GO" id="GO:0005506">
    <property type="term" value="F:iron ion binding"/>
    <property type="evidence" value="ECO:0007669"/>
    <property type="project" value="InterPro"/>
</dbReference>
<dbReference type="InterPro" id="IPR036010">
    <property type="entry name" value="2Fe-2S_ferredoxin-like_sf"/>
</dbReference>
<dbReference type="Pfam" id="PF01315">
    <property type="entry name" value="Ald_Xan_dh_C"/>
    <property type="match status" value="1"/>
</dbReference>
<dbReference type="Gene3D" id="3.30.390.50">
    <property type="entry name" value="CO dehydrogenase flavoprotein, C-terminal domain"/>
    <property type="match status" value="1"/>
</dbReference>
<keyword evidence="6" id="KW-0285">Flavoprotein</keyword>
<dbReference type="PANTHER" id="PTHR45444:SF3">
    <property type="entry name" value="XANTHINE DEHYDROGENASE"/>
    <property type="match status" value="1"/>
</dbReference>
<dbReference type="Gene3D" id="3.30.43.10">
    <property type="entry name" value="Uridine Diphospho-n-acetylenolpyruvylglucosamine Reductase, domain 2"/>
    <property type="match status" value="1"/>
</dbReference>
<dbReference type="FunFam" id="3.30.365.10:FF:000004">
    <property type="entry name" value="Xanthine dehydrogenase oxidase"/>
    <property type="match status" value="1"/>
</dbReference>
<evidence type="ECO:0000256" key="20">
    <source>
        <dbReference type="PIRSR" id="PIRSR000127-3"/>
    </source>
</evidence>
<dbReference type="GO" id="GO:0004854">
    <property type="term" value="F:xanthine dehydrogenase activity"/>
    <property type="evidence" value="ECO:0007669"/>
    <property type="project" value="UniProtKB-EC"/>
</dbReference>
<comment type="similarity">
    <text evidence="3">Belongs to the xanthine dehydrogenase family.</text>
</comment>
<evidence type="ECO:0000256" key="5">
    <source>
        <dbReference type="ARBA" id="ARBA00022505"/>
    </source>
</evidence>
<evidence type="ECO:0000313" key="23">
    <source>
        <dbReference type="EMBL" id="ETW80557.1"/>
    </source>
</evidence>
<evidence type="ECO:0000259" key="21">
    <source>
        <dbReference type="PROSITE" id="PS51085"/>
    </source>
</evidence>
<dbReference type="EC" id="1.17.1.4" evidence="4"/>
<dbReference type="PROSITE" id="PS51085">
    <property type="entry name" value="2FE2S_FER_2"/>
    <property type="match status" value="1"/>
</dbReference>
<dbReference type="InterPro" id="IPR012675">
    <property type="entry name" value="Beta-grasp_dom_sf"/>
</dbReference>
<sequence>MPPRQLTLKFYINGSPVVLDGNTIDPEATLLDFIRTQRGLTGTKLGCGEGGCGACTVVYQVKQNGKVRHLAVNACLAPLASVDGKHIITVEGLGNTDNPHPLQERMARMHSSQCGFCTPGIVMSIYATLRNAAYEHGYKLTADQVELEGALDGNLCRCTGYKPILDAAKTFVGEYFDFKPYHPGTELIYPPSLSKHIFQPLAFGNKRRLWIRPTTIDQIIAIKQAYPAAKIVGGSSEVQVEVKFKGAPYDVCIYVGDIGELGGCTLPGPDKHVLSFGANFPLADLEKVCQETYGIMGSDKASVLEAIRHQLRYFAGRQIRNVASVAGNVATASPISDLNPVLVAAGARVVARAASRDEGKEFALPLHDGFFVGYRKTKLPADAVIVRFEVPVGEQVSNGEREVVRSYKQAKRKDDDIAIVTAGMYVKVDSSGEVVAARLVYGGMAPFTVIATEASNFLVGKSLTDPDTLQGTLDALSRQFNLPYDVPGGMPTYRRTLTLSFFYKYYHELLLTLSLPAPGLTATATEELTTEIHRVVSSGSRDNSDPYAQEIVGRQIPHLSGLKHTTGEAVYTDDMPKIGNECYGALVISEKAHAKLKSVDPSAALEMTGVVGWVDHHDVASPAANWWGHAHDEQFFASEFVVSHGQPIGLIVADTKVNAQAAARAVKVEYEDLPVILTIEEAIEANSFFEYDRQMKKGKPIEEAFKASDYIFEGTTRMGGQEHFYLETQGCIVLPKLEDGEMEVFSSTQALMETQAFVAQATGVPRNRIVARGKRMGGGFGGKETRSIQLAGILAVAAKKHRRAVRCMLDRDMDMMTSGQRHPFMTKWKVGSTKEGKIIALWCELFSNAGYSLDLSIGVADRALAHIDNCYHIPNVDARARACKTNTISNTAFRGFGGPQGMFVAEAYITVVADKLGLDVDHVREINLYKEGETTHYLQKVDDWHIPRLLSDVRKESDYDRRRKEVDAWNANHKWRKRGLAMLPTKYGLAYGLAHLNQGGALVHIYTDGSILVAHGGTEMGQGLYTKMVQVAAQELKVPLDTVFTSESSTSTVPNTSPTAASSGTDLNGMAVKNACEKLNKRLEPYRQKLGADAPMTKLAQAAYLDRVSLSATGHYLVPKIGYEWGNFVNPKPLFFYYTQGVAAVEVEVDCLTGDHTVLRTDLKMDVGRSINPAIDYGQVEGAFVQGYGLFTMEESLWLNHNGQLFTRGPGAYKIPGFSDIPQDFRVSLLRDAEWPNLGTIASSKGVGEPPLFLGATVLFALRDALKSVRAQANLTDIQEFQSPLTAERIRLACGDVLLKQGEVKPVEGKKGFFAYI</sequence>
<comment type="catalytic activity">
    <reaction evidence="17">
        <text>hypoxanthine + NAD(+) + H2O = xanthine + NADH + H(+)</text>
        <dbReference type="Rhea" id="RHEA:24670"/>
        <dbReference type="ChEBI" id="CHEBI:15377"/>
        <dbReference type="ChEBI" id="CHEBI:15378"/>
        <dbReference type="ChEBI" id="CHEBI:17368"/>
        <dbReference type="ChEBI" id="CHEBI:17712"/>
        <dbReference type="ChEBI" id="CHEBI:57540"/>
        <dbReference type="ChEBI" id="CHEBI:57945"/>
        <dbReference type="EC" id="1.17.1.4"/>
    </reaction>
</comment>
<dbReference type="PANTHER" id="PTHR45444">
    <property type="entry name" value="XANTHINE DEHYDROGENASE"/>
    <property type="match status" value="1"/>
</dbReference>
<feature type="binding site" evidence="20">
    <location>
        <position position="52"/>
    </location>
    <ligand>
        <name>[2Fe-2S] cluster</name>
        <dbReference type="ChEBI" id="CHEBI:190135"/>
        <label>1</label>
    </ligand>
</feature>
<dbReference type="Pfam" id="PF03450">
    <property type="entry name" value="CO_deh_flav_C"/>
    <property type="match status" value="1"/>
</dbReference>
<evidence type="ECO:0000256" key="17">
    <source>
        <dbReference type="ARBA" id="ARBA00049517"/>
    </source>
</evidence>
<dbReference type="KEGG" id="hir:HETIRDRAFT_154846"/>
<feature type="binding site" evidence="19">
    <location>
        <position position="314"/>
    </location>
    <ligand>
        <name>FAD</name>
        <dbReference type="ChEBI" id="CHEBI:57692"/>
    </ligand>
</feature>
<evidence type="ECO:0000256" key="3">
    <source>
        <dbReference type="ARBA" id="ARBA00006849"/>
    </source>
</evidence>
<gene>
    <name evidence="23" type="ORF">HETIRDRAFT_154846</name>
</gene>
<dbReference type="InterPro" id="IPR016166">
    <property type="entry name" value="FAD-bd_PCMH"/>
</dbReference>
<evidence type="ECO:0000256" key="6">
    <source>
        <dbReference type="ARBA" id="ARBA00022630"/>
    </source>
</evidence>
<comment type="cofactor">
    <cofactor evidence="20">
        <name>Mo-molybdopterin</name>
        <dbReference type="ChEBI" id="CHEBI:71302"/>
    </cofactor>
    <text evidence="20">Binds 1 Mo-molybdopterin (Mo-MPT) cofactor per subunit.</text>
</comment>
<feature type="binding site" evidence="20">
    <location>
        <position position="114"/>
    </location>
    <ligand>
        <name>[2Fe-2S] cluster</name>
        <dbReference type="ChEBI" id="CHEBI:190135"/>
        <label>2</label>
    </ligand>
</feature>
<dbReference type="SUPFAM" id="SSF56003">
    <property type="entry name" value="Molybdenum cofactor-binding domain"/>
    <property type="match status" value="1"/>
</dbReference>
<evidence type="ECO:0000256" key="8">
    <source>
        <dbReference type="ARBA" id="ARBA00022723"/>
    </source>
</evidence>
<dbReference type="InterPro" id="IPR036318">
    <property type="entry name" value="FAD-bd_PCMH-like_sf"/>
</dbReference>
<evidence type="ECO:0000256" key="9">
    <source>
        <dbReference type="ARBA" id="ARBA00022827"/>
    </source>
</evidence>
<dbReference type="GO" id="GO:0051537">
    <property type="term" value="F:2 iron, 2 sulfur cluster binding"/>
    <property type="evidence" value="ECO:0007669"/>
    <property type="project" value="UniProtKB-KW"/>
</dbReference>
<dbReference type="HOGENOM" id="CLU_001681_1_2_1"/>
<dbReference type="SUPFAM" id="SSF55447">
    <property type="entry name" value="CO dehydrogenase flavoprotein C-terminal domain-like"/>
    <property type="match status" value="1"/>
</dbReference>
<dbReference type="GeneID" id="20667527"/>
<dbReference type="Gene3D" id="3.90.1170.50">
    <property type="entry name" value="Aldehyde oxidase/xanthine dehydrogenase, a/b hammerhead"/>
    <property type="match status" value="1"/>
</dbReference>
<dbReference type="Pfam" id="PF00111">
    <property type="entry name" value="Fer2"/>
    <property type="match status" value="1"/>
</dbReference>
<dbReference type="Gene3D" id="3.10.20.30">
    <property type="match status" value="1"/>
</dbReference>
<keyword evidence="5 20" id="KW-0500">Molybdenum</keyword>
<evidence type="ECO:0000259" key="22">
    <source>
        <dbReference type="PROSITE" id="PS51387"/>
    </source>
</evidence>
<dbReference type="InterPro" id="IPR016169">
    <property type="entry name" value="FAD-bd_PCMH_sub2"/>
</dbReference>
<keyword evidence="13" id="KW-0520">NAD</keyword>
<proteinExistence type="inferred from homology"/>
<feature type="binding site" evidence="19">
    <location>
        <position position="896"/>
    </location>
    <ligand>
        <name>substrate</name>
    </ligand>
</feature>
<accession>W4K415</accession>
<evidence type="ECO:0000313" key="24">
    <source>
        <dbReference type="Proteomes" id="UP000030671"/>
    </source>
</evidence>
<dbReference type="InterPro" id="IPR022407">
    <property type="entry name" value="OxRdtase_Mopterin_BS"/>
</dbReference>
<feature type="binding site" evidence="20">
    <location>
        <position position="55"/>
    </location>
    <ligand>
        <name>[2Fe-2S] cluster</name>
        <dbReference type="ChEBI" id="CHEBI:190135"/>
        <label>1</label>
    </ligand>
</feature>
<evidence type="ECO:0000256" key="7">
    <source>
        <dbReference type="ARBA" id="ARBA00022714"/>
    </source>
</evidence>
<protein>
    <recommendedName>
        <fullName evidence="4">xanthine dehydrogenase</fullName>
        <ecNumber evidence="4">1.17.1.4</ecNumber>
    </recommendedName>
</protein>
<feature type="domain" description="FAD-binding PCMH-type" evidence="22">
    <location>
        <begin position="203"/>
        <end position="395"/>
    </location>
</feature>
<evidence type="ECO:0000256" key="14">
    <source>
        <dbReference type="ARBA" id="ARBA00023140"/>
    </source>
</evidence>
<evidence type="ECO:0000256" key="11">
    <source>
        <dbReference type="ARBA" id="ARBA00023004"/>
    </source>
</evidence>
<dbReference type="SUPFAM" id="SSF54292">
    <property type="entry name" value="2Fe-2S ferredoxin-like"/>
    <property type="match status" value="1"/>
</dbReference>
<dbReference type="InterPro" id="IPR036683">
    <property type="entry name" value="CO_DH_flav_C_dom_sf"/>
</dbReference>
<feature type="binding site" evidence="20">
    <location>
        <position position="117"/>
    </location>
    <ligand>
        <name>[2Fe-2S] cluster</name>
        <dbReference type="ChEBI" id="CHEBI:190135"/>
        <label>2</label>
    </ligand>
</feature>
<dbReference type="Pfam" id="PF20256">
    <property type="entry name" value="MoCoBD_2"/>
    <property type="match status" value="1"/>
</dbReference>
<dbReference type="GO" id="GO:0043546">
    <property type="term" value="F:molybdopterin cofactor binding"/>
    <property type="evidence" value="ECO:0007669"/>
    <property type="project" value="InterPro"/>
</dbReference>
<comment type="cofactor">
    <cofactor evidence="20">
        <name>[2Fe-2S] cluster</name>
        <dbReference type="ChEBI" id="CHEBI:190135"/>
    </cofactor>
    <text evidence="20">Binds 2 [2Fe-2S] clusters.</text>
</comment>
<dbReference type="InterPro" id="IPR002888">
    <property type="entry name" value="2Fe-2S-bd"/>
</dbReference>
<dbReference type="STRING" id="747525.W4K415"/>
<evidence type="ECO:0000256" key="19">
    <source>
        <dbReference type="PIRSR" id="PIRSR000127-2"/>
    </source>
</evidence>
<feature type="binding site" evidence="20">
    <location>
        <position position="75"/>
    </location>
    <ligand>
        <name>[2Fe-2S] cluster</name>
        <dbReference type="ChEBI" id="CHEBI:190135"/>
        <label>1</label>
    </ligand>
</feature>
<keyword evidence="11 20" id="KW-0408">Iron</keyword>
<feature type="binding site" evidence="20">
    <location>
        <position position="47"/>
    </location>
    <ligand>
        <name>[2Fe-2S] cluster</name>
        <dbReference type="ChEBI" id="CHEBI:190135"/>
        <label>1</label>
    </ligand>
</feature>
<comment type="cofactor">
    <cofactor evidence="1 19">
        <name>FAD</name>
        <dbReference type="ChEBI" id="CHEBI:57692"/>
    </cofactor>
</comment>
<evidence type="ECO:0000256" key="15">
    <source>
        <dbReference type="ARBA" id="ARBA00034078"/>
    </source>
</evidence>
<evidence type="ECO:0000256" key="13">
    <source>
        <dbReference type="ARBA" id="ARBA00023027"/>
    </source>
</evidence>
<dbReference type="Gene3D" id="3.30.465.10">
    <property type="match status" value="1"/>
</dbReference>
<dbReference type="Gene3D" id="1.10.150.120">
    <property type="entry name" value="[2Fe-2S]-binding domain"/>
    <property type="match status" value="1"/>
</dbReference>
<dbReference type="FunFam" id="3.90.1170.50:FF:000001">
    <property type="entry name" value="Aldehyde oxidase 1"/>
    <property type="match status" value="1"/>
</dbReference>
<feature type="binding site" evidence="20">
    <location>
        <position position="894"/>
    </location>
    <ligand>
        <name>Mo-molybdopterin</name>
        <dbReference type="ChEBI" id="CHEBI:71302"/>
    </ligand>
    <ligandPart>
        <name>Mo</name>
        <dbReference type="ChEBI" id="CHEBI:28685"/>
    </ligandPart>
</feature>
<keyword evidence="7 20" id="KW-0001">2Fe-2S</keyword>
<keyword evidence="8 20" id="KW-0479">Metal-binding</keyword>
<comment type="subcellular location">
    <subcellularLocation>
        <location evidence="2">Peroxisome</location>
    </subcellularLocation>
</comment>
<dbReference type="eggNOG" id="KOG0430">
    <property type="taxonomic scope" value="Eukaryota"/>
</dbReference>
<dbReference type="OrthoDB" id="8300278at2759"/>
<dbReference type="InterPro" id="IPR006058">
    <property type="entry name" value="2Fe2S_fd_BS"/>
</dbReference>
<dbReference type="PIRSF" id="PIRSF000127">
    <property type="entry name" value="Xanthine_DH"/>
    <property type="match status" value="1"/>
</dbReference>
<feature type="domain" description="2Fe-2S ferredoxin-type" evidence="21">
    <location>
        <begin position="6"/>
        <end position="93"/>
    </location>
</feature>
<dbReference type="SUPFAM" id="SSF54665">
    <property type="entry name" value="CO dehydrogenase molybdoprotein N-domain-like"/>
    <property type="match status" value="1"/>
</dbReference>
<dbReference type="GO" id="GO:0071949">
    <property type="term" value="F:FAD binding"/>
    <property type="evidence" value="ECO:0007669"/>
    <property type="project" value="InterPro"/>
</dbReference>
<comment type="cofactor">
    <cofactor evidence="15">
        <name>[2Fe-2S] cluster</name>
        <dbReference type="ChEBI" id="CHEBI:190135"/>
    </cofactor>
</comment>
<evidence type="ECO:0000256" key="16">
    <source>
        <dbReference type="ARBA" id="ARBA00049017"/>
    </source>
</evidence>
<dbReference type="InterPro" id="IPR036884">
    <property type="entry name" value="2Fe-2S-bd_dom_sf"/>
</dbReference>
<dbReference type="PROSITE" id="PS00559">
    <property type="entry name" value="MOLYBDOPTERIN_EUK"/>
    <property type="match status" value="1"/>
</dbReference>
<dbReference type="PROSITE" id="PS51387">
    <property type="entry name" value="FAD_PCMH"/>
    <property type="match status" value="1"/>
</dbReference>
<dbReference type="InterPro" id="IPR005107">
    <property type="entry name" value="CO_DH_flav_C"/>
</dbReference>